<evidence type="ECO:0000313" key="13">
    <source>
        <dbReference type="EnsemblMetazoa" id="SMAR015235-PA"/>
    </source>
</evidence>
<dbReference type="HOGENOM" id="CLU_012062_18_3_1"/>
<evidence type="ECO:0000256" key="2">
    <source>
        <dbReference type="ARBA" id="ARBA00022448"/>
    </source>
</evidence>
<dbReference type="GO" id="GO:0008380">
    <property type="term" value="P:RNA splicing"/>
    <property type="evidence" value="ECO:0007669"/>
    <property type="project" value="UniProtKB-KW"/>
</dbReference>
<dbReference type="GO" id="GO:0016607">
    <property type="term" value="C:nuclear speck"/>
    <property type="evidence" value="ECO:0007669"/>
    <property type="project" value="UniProtKB-SubCell"/>
</dbReference>
<keyword evidence="8 10" id="KW-0539">Nucleus</keyword>
<keyword evidence="7 10" id="KW-0508">mRNA splicing</keyword>
<keyword evidence="5 10" id="KW-0509">mRNA transport</keyword>
<protein>
    <recommendedName>
        <fullName evidence="10">RNA-binding protein 8A</fullName>
    </recommendedName>
</protein>
<accession>T1JN06</accession>
<evidence type="ECO:0000256" key="5">
    <source>
        <dbReference type="ARBA" id="ARBA00022816"/>
    </source>
</evidence>
<dbReference type="SMART" id="SM00360">
    <property type="entry name" value="RRM"/>
    <property type="match status" value="1"/>
</dbReference>
<dbReference type="GO" id="GO:0005737">
    <property type="term" value="C:cytoplasm"/>
    <property type="evidence" value="ECO:0007669"/>
    <property type="project" value="UniProtKB-SubCell"/>
</dbReference>
<comment type="similarity">
    <text evidence="1 10">Belongs to the RBM8A family.</text>
</comment>
<comment type="subunit">
    <text evidence="10">Heterodimer with MAGOH. Part of the mRNA splicing-dependent exon junction complex (EJC) complex; the core complex contains CASC3, EIF4A3, MAGOH and RBM8A.</text>
</comment>
<dbReference type="STRING" id="126957.T1JN06"/>
<keyword evidence="2 10" id="KW-0813">Transport</keyword>
<evidence type="ECO:0000256" key="6">
    <source>
        <dbReference type="ARBA" id="ARBA00022884"/>
    </source>
</evidence>
<dbReference type="InterPro" id="IPR012677">
    <property type="entry name" value="Nucleotide-bd_a/b_plait_sf"/>
</dbReference>
<dbReference type="CDD" id="cd12324">
    <property type="entry name" value="RRM_RBM8"/>
    <property type="match status" value="1"/>
</dbReference>
<evidence type="ECO:0000256" key="7">
    <source>
        <dbReference type="ARBA" id="ARBA00023187"/>
    </source>
</evidence>
<evidence type="ECO:0000256" key="8">
    <source>
        <dbReference type="ARBA" id="ARBA00023242"/>
    </source>
</evidence>
<dbReference type="AlphaFoldDB" id="T1JN06"/>
<evidence type="ECO:0000256" key="10">
    <source>
        <dbReference type="RuleBase" id="RU361239"/>
    </source>
</evidence>
<dbReference type="SUPFAM" id="SSF54928">
    <property type="entry name" value="RNA-binding domain, RBD"/>
    <property type="match status" value="1"/>
</dbReference>
<comment type="function">
    <text evidence="10">Core component of the splicing-dependent multiprotein exon junction complex (EJC) deposited at splice junctions on mRNAs.</text>
</comment>
<organism evidence="13 14">
    <name type="scientific">Strigamia maritima</name>
    <name type="common">European centipede</name>
    <name type="synonym">Geophilus maritimus</name>
    <dbReference type="NCBI Taxonomy" id="126957"/>
    <lineage>
        <taxon>Eukaryota</taxon>
        <taxon>Metazoa</taxon>
        <taxon>Ecdysozoa</taxon>
        <taxon>Arthropoda</taxon>
        <taxon>Myriapoda</taxon>
        <taxon>Chilopoda</taxon>
        <taxon>Pleurostigmophora</taxon>
        <taxon>Geophilomorpha</taxon>
        <taxon>Linotaeniidae</taxon>
        <taxon>Strigamia</taxon>
    </lineage>
</organism>
<comment type="subcellular location">
    <subcellularLocation>
        <location evidence="10">Nucleus</location>
    </subcellularLocation>
    <subcellularLocation>
        <location evidence="10">Nucleus speckle</location>
    </subcellularLocation>
    <subcellularLocation>
        <location evidence="10">Cytoplasm</location>
    </subcellularLocation>
</comment>
<name>T1JN06_STRMM</name>
<dbReference type="GO" id="GO:0051028">
    <property type="term" value="P:mRNA transport"/>
    <property type="evidence" value="ECO:0007669"/>
    <property type="project" value="UniProtKB-KW"/>
</dbReference>
<dbReference type="FunFam" id="3.30.70.330:FF:000157">
    <property type="entry name" value="RNA-binding protein 8A"/>
    <property type="match status" value="1"/>
</dbReference>
<evidence type="ECO:0000256" key="3">
    <source>
        <dbReference type="ARBA" id="ARBA00022490"/>
    </source>
</evidence>
<dbReference type="InterPro" id="IPR000504">
    <property type="entry name" value="RRM_dom"/>
</dbReference>
<dbReference type="Pfam" id="PF00076">
    <property type="entry name" value="RRM_1"/>
    <property type="match status" value="1"/>
</dbReference>
<dbReference type="InterPro" id="IPR008111">
    <property type="entry name" value="RNA-bd_8"/>
</dbReference>
<dbReference type="eggNOG" id="KOG0130">
    <property type="taxonomic scope" value="Eukaryota"/>
</dbReference>
<sequence>MADVLDLGAAGDEFEVDEEGDHGIQKLKEKAKKRKGRGLDADAPVREEVRGFEGVELDETESQGPQRSVEGWILFVTGVHEECQEDDIHEKFSEYGEIKNVHLNLDRRTGFLKGYALVEYETFKEAQSALEALNGSDILGQAVNVDWCFVKGPLKVKGKRSGGRHCEVKKRNKNLKSSHKNN</sequence>
<dbReference type="EMBL" id="JH431978">
    <property type="status" value="NOT_ANNOTATED_CDS"/>
    <property type="molecule type" value="Genomic_DNA"/>
</dbReference>
<dbReference type="EnsemblMetazoa" id="SMAR015235-RA">
    <property type="protein sequence ID" value="SMAR015235-PA"/>
    <property type="gene ID" value="SMAR015235"/>
</dbReference>
<dbReference type="InterPro" id="IPR033744">
    <property type="entry name" value="RRM_RBM8"/>
</dbReference>
<feature type="domain" description="RRM" evidence="12">
    <location>
        <begin position="72"/>
        <end position="150"/>
    </location>
</feature>
<keyword evidence="6 9" id="KW-0694">RNA-binding</keyword>
<dbReference type="GO" id="GO:0003729">
    <property type="term" value="F:mRNA binding"/>
    <property type="evidence" value="ECO:0007669"/>
    <property type="project" value="InterPro"/>
</dbReference>
<dbReference type="PANTHER" id="PTHR45894">
    <property type="entry name" value="RNA-BINDING PROTEIN 8A"/>
    <property type="match status" value="1"/>
</dbReference>
<dbReference type="PRINTS" id="PR01738">
    <property type="entry name" value="RNABINDINGM8"/>
</dbReference>
<dbReference type="PhylomeDB" id="T1JN06"/>
<reference evidence="13" key="2">
    <citation type="submission" date="2015-02" db="UniProtKB">
        <authorList>
            <consortium name="EnsemblMetazoa"/>
        </authorList>
    </citation>
    <scope>IDENTIFICATION</scope>
</reference>
<reference evidence="14" key="1">
    <citation type="submission" date="2011-05" db="EMBL/GenBank/DDBJ databases">
        <authorList>
            <person name="Richards S.R."/>
            <person name="Qu J."/>
            <person name="Jiang H."/>
            <person name="Jhangiani S.N."/>
            <person name="Agravi P."/>
            <person name="Goodspeed R."/>
            <person name="Gross S."/>
            <person name="Mandapat C."/>
            <person name="Jackson L."/>
            <person name="Mathew T."/>
            <person name="Pu L."/>
            <person name="Thornton R."/>
            <person name="Saada N."/>
            <person name="Wilczek-Boney K.B."/>
            <person name="Lee S."/>
            <person name="Kovar C."/>
            <person name="Wu Y."/>
            <person name="Scherer S.E."/>
            <person name="Worley K.C."/>
            <person name="Muzny D.M."/>
            <person name="Gibbs R."/>
        </authorList>
    </citation>
    <scope>NUCLEOTIDE SEQUENCE</scope>
    <source>
        <strain evidence="14">Brora</strain>
    </source>
</reference>
<dbReference type="GO" id="GO:0006397">
    <property type="term" value="P:mRNA processing"/>
    <property type="evidence" value="ECO:0007669"/>
    <property type="project" value="UniProtKB-KW"/>
</dbReference>
<evidence type="ECO:0000259" key="12">
    <source>
        <dbReference type="PROSITE" id="PS50102"/>
    </source>
</evidence>
<feature type="region of interest" description="Disordered" evidence="11">
    <location>
        <begin position="16"/>
        <end position="40"/>
    </location>
</feature>
<dbReference type="Gene3D" id="3.30.70.330">
    <property type="match status" value="1"/>
</dbReference>
<keyword evidence="14" id="KW-1185">Reference proteome</keyword>
<keyword evidence="4 10" id="KW-0507">mRNA processing</keyword>
<dbReference type="Proteomes" id="UP000014500">
    <property type="component" value="Unassembled WGS sequence"/>
</dbReference>
<evidence type="ECO:0000256" key="9">
    <source>
        <dbReference type="PROSITE-ProRule" id="PRU00176"/>
    </source>
</evidence>
<keyword evidence="3 10" id="KW-0963">Cytoplasm</keyword>
<evidence type="ECO:0000313" key="14">
    <source>
        <dbReference type="Proteomes" id="UP000014500"/>
    </source>
</evidence>
<evidence type="ECO:0000256" key="4">
    <source>
        <dbReference type="ARBA" id="ARBA00022664"/>
    </source>
</evidence>
<evidence type="ECO:0000256" key="11">
    <source>
        <dbReference type="SAM" id="MobiDB-lite"/>
    </source>
</evidence>
<proteinExistence type="inferred from homology"/>
<evidence type="ECO:0000256" key="1">
    <source>
        <dbReference type="ARBA" id="ARBA00007987"/>
    </source>
</evidence>
<dbReference type="OMA" id="IYNHEEF"/>
<dbReference type="InterPro" id="IPR035979">
    <property type="entry name" value="RBD_domain_sf"/>
</dbReference>
<dbReference type="PROSITE" id="PS50102">
    <property type="entry name" value="RRM"/>
    <property type="match status" value="1"/>
</dbReference>